<name>A0AAV7RH38_PLEWA</name>
<comment type="caution">
    <text evidence="2">The sequence shown here is derived from an EMBL/GenBank/DDBJ whole genome shotgun (WGS) entry which is preliminary data.</text>
</comment>
<proteinExistence type="predicted"/>
<gene>
    <name evidence="2" type="ORF">NDU88_003749</name>
</gene>
<feature type="compositionally biased region" description="Polar residues" evidence="1">
    <location>
        <begin position="169"/>
        <end position="186"/>
    </location>
</feature>
<reference evidence="2" key="1">
    <citation type="journal article" date="2022" name="bioRxiv">
        <title>Sequencing and chromosome-scale assembly of the giantPleurodeles waltlgenome.</title>
        <authorList>
            <person name="Brown T."/>
            <person name="Elewa A."/>
            <person name="Iarovenko S."/>
            <person name="Subramanian E."/>
            <person name="Araus A.J."/>
            <person name="Petzold A."/>
            <person name="Susuki M."/>
            <person name="Suzuki K.-i.T."/>
            <person name="Hayashi T."/>
            <person name="Toyoda A."/>
            <person name="Oliveira C."/>
            <person name="Osipova E."/>
            <person name="Leigh N.D."/>
            <person name="Simon A."/>
            <person name="Yun M.H."/>
        </authorList>
    </citation>
    <scope>NUCLEOTIDE SEQUENCE</scope>
    <source>
        <strain evidence="2">20211129_DDA</strain>
        <tissue evidence="2">Liver</tissue>
    </source>
</reference>
<dbReference type="AlphaFoldDB" id="A0AAV7RH38"/>
<dbReference type="Proteomes" id="UP001066276">
    <property type="component" value="Chromosome 5"/>
</dbReference>
<sequence>MRRSLRPCESLSFSPGLVAPDLEHILLIRRESCFSFGPFWCGCTWVEVSVLLVLIVRGLDSSAGTHHLSPLDRFVSWPARSQGHLSSCAGGPRPPKRHILEHQIWVRSEVRNTAQLSRHAGGSPPAAHPGFRAPQAPAQAARGAPHPAQQSSFPVPRVRSRQPRQNRPLLTSGSFVPAAQDTNATHTGARPPLLLRVELSSSRAPRPWVSTLGAALLAATQLCLHDMPGGPLVARSSLRTFQVPIQVTGEQRAPPLTPS</sequence>
<feature type="region of interest" description="Disordered" evidence="1">
    <location>
        <begin position="116"/>
        <end position="189"/>
    </location>
</feature>
<protein>
    <submittedName>
        <fullName evidence="2">Uncharacterized protein</fullName>
    </submittedName>
</protein>
<organism evidence="2 3">
    <name type="scientific">Pleurodeles waltl</name>
    <name type="common">Iberian ribbed newt</name>
    <dbReference type="NCBI Taxonomy" id="8319"/>
    <lineage>
        <taxon>Eukaryota</taxon>
        <taxon>Metazoa</taxon>
        <taxon>Chordata</taxon>
        <taxon>Craniata</taxon>
        <taxon>Vertebrata</taxon>
        <taxon>Euteleostomi</taxon>
        <taxon>Amphibia</taxon>
        <taxon>Batrachia</taxon>
        <taxon>Caudata</taxon>
        <taxon>Salamandroidea</taxon>
        <taxon>Salamandridae</taxon>
        <taxon>Pleurodelinae</taxon>
        <taxon>Pleurodeles</taxon>
    </lineage>
</organism>
<evidence type="ECO:0000313" key="2">
    <source>
        <dbReference type="EMBL" id="KAJ1150962.1"/>
    </source>
</evidence>
<evidence type="ECO:0000313" key="3">
    <source>
        <dbReference type="Proteomes" id="UP001066276"/>
    </source>
</evidence>
<accession>A0AAV7RH38</accession>
<keyword evidence="3" id="KW-1185">Reference proteome</keyword>
<evidence type="ECO:0000256" key="1">
    <source>
        <dbReference type="SAM" id="MobiDB-lite"/>
    </source>
</evidence>
<dbReference type="EMBL" id="JANPWB010000009">
    <property type="protein sequence ID" value="KAJ1150962.1"/>
    <property type="molecule type" value="Genomic_DNA"/>
</dbReference>
<feature type="compositionally biased region" description="Low complexity" evidence="1">
    <location>
        <begin position="133"/>
        <end position="157"/>
    </location>
</feature>